<proteinExistence type="predicted"/>
<evidence type="ECO:0000313" key="2">
    <source>
        <dbReference type="Proteomes" id="UP000828941"/>
    </source>
</evidence>
<keyword evidence="2" id="KW-1185">Reference proteome</keyword>
<gene>
    <name evidence="1" type="ORF">L6164_035616</name>
</gene>
<comment type="caution">
    <text evidence="1">The sequence shown here is derived from an EMBL/GenBank/DDBJ whole genome shotgun (WGS) entry which is preliminary data.</text>
</comment>
<sequence>MSSSSDSNHLPVKSIPGGYGIPFCGAIFDRYDYYYNQGRDKFFASRIQKYKSTVFRTNMAPGPFNASDPRVICLLDAVSFPILFDTSKVEKRDVFTGTYMPSTTFTGGYRVCAYLDPSEPKHTLIKRFFFSIVASQHDQVIPLLRSYLSELFIKLEDKVSQKGESSFNTISDNEFFNFVFRFYCGKDPAETKLGSKGPTLFDLWIYPQVAPLGSLGLPGWLLPINLVEDFFLHTLRFPAWTLKWDHKKLYDAVYTSATEALDEAARIGIGREEACNNLLFVLGFNSYGGMKIFIPTIMKWVGLAGEGLHRELAAEIRSVVKEEGGVTFGALDKMTLTKSVLWEALRIEPPVQFQYAKAKEDLVIQNHDTAFKVKKGEMLFGYQPFATKDAKIFENPEEFVGHRFVGEEGEKLLNYVYWSNGRETENPKEEDKQCPGKSLVELVCRVFLVELFLRYDTFTVEIGNPGLGPTVTIKSLVKSSDF</sequence>
<dbReference type="Proteomes" id="UP000828941">
    <property type="component" value="Chromosome 14"/>
</dbReference>
<protein>
    <submittedName>
        <fullName evidence="1">Uncharacterized protein</fullName>
    </submittedName>
</protein>
<dbReference type="EMBL" id="CM039439">
    <property type="protein sequence ID" value="KAI4295585.1"/>
    <property type="molecule type" value="Genomic_DNA"/>
</dbReference>
<organism evidence="1 2">
    <name type="scientific">Bauhinia variegata</name>
    <name type="common">Purple orchid tree</name>
    <name type="synonym">Phanera variegata</name>
    <dbReference type="NCBI Taxonomy" id="167791"/>
    <lineage>
        <taxon>Eukaryota</taxon>
        <taxon>Viridiplantae</taxon>
        <taxon>Streptophyta</taxon>
        <taxon>Embryophyta</taxon>
        <taxon>Tracheophyta</taxon>
        <taxon>Spermatophyta</taxon>
        <taxon>Magnoliopsida</taxon>
        <taxon>eudicotyledons</taxon>
        <taxon>Gunneridae</taxon>
        <taxon>Pentapetalae</taxon>
        <taxon>rosids</taxon>
        <taxon>fabids</taxon>
        <taxon>Fabales</taxon>
        <taxon>Fabaceae</taxon>
        <taxon>Cercidoideae</taxon>
        <taxon>Cercideae</taxon>
        <taxon>Bauhiniinae</taxon>
        <taxon>Bauhinia</taxon>
    </lineage>
</organism>
<name>A0ACB9KEI1_BAUVA</name>
<accession>A0ACB9KEI1</accession>
<reference evidence="1 2" key="1">
    <citation type="journal article" date="2022" name="DNA Res.">
        <title>Chromosomal-level genome assembly of the orchid tree Bauhinia variegata (Leguminosae; Cercidoideae) supports the allotetraploid origin hypothesis of Bauhinia.</title>
        <authorList>
            <person name="Zhong Y."/>
            <person name="Chen Y."/>
            <person name="Zheng D."/>
            <person name="Pang J."/>
            <person name="Liu Y."/>
            <person name="Luo S."/>
            <person name="Meng S."/>
            <person name="Qian L."/>
            <person name="Wei D."/>
            <person name="Dai S."/>
            <person name="Zhou R."/>
        </authorList>
    </citation>
    <scope>NUCLEOTIDE SEQUENCE [LARGE SCALE GENOMIC DNA]</scope>
    <source>
        <strain evidence="1">BV-YZ2020</strain>
    </source>
</reference>
<evidence type="ECO:0000313" key="1">
    <source>
        <dbReference type="EMBL" id="KAI4295585.1"/>
    </source>
</evidence>